<dbReference type="InterPro" id="IPR029510">
    <property type="entry name" value="Ald_DH_CS_GLU"/>
</dbReference>
<evidence type="ECO:0000256" key="2">
    <source>
        <dbReference type="ARBA" id="ARBA00022797"/>
    </source>
</evidence>
<name>A0A6J6QUM1_9ZZZZ</name>
<protein>
    <submittedName>
        <fullName evidence="6">Unannotated protein</fullName>
    </submittedName>
</protein>
<feature type="domain" description="Aldehyde dehydrogenase" evidence="5">
    <location>
        <begin position="29"/>
        <end position="478"/>
    </location>
</feature>
<dbReference type="GO" id="GO:0016620">
    <property type="term" value="F:oxidoreductase activity, acting on the aldehyde or oxo group of donors, NAD or NADP as acceptor"/>
    <property type="evidence" value="ECO:0007669"/>
    <property type="project" value="InterPro"/>
</dbReference>
<sequence length="482" mass="51298">MNTPNSVDLSNGMNFINGEFRPARSGLTDQVLDPATGNVIAQVASSDTADVDEAVIAATEAFTTWSETTPRERFEMLSALADAIEGDLDRLKQLEALNVGKPLSIIDFEFDLTVDNFRFFAAAARFLDGRAAGEYMADHTSFLRRDPLGVIASIAPWNYPLNMATWKIGPALATGNTVVLKPSELTPLTAIRLAELAADIFPPGVFNLVLGQGETTGAALVAHPDVAMVSVTGDVGTGKLIAKSASDNLKRVHLELGGKAPVIVFDDADIEAVVSTLAEASYYNSGQDCTAPCRVIAGPGVFDDLAERLTAAVAALKVGDPFDPDVAVGPVISADQQSRVAGMVDRAVAAGAELTTGGSVRAGAGFFYEPTVLVNPAQDAEIVQREVFGPVVSLQRFSDEAQALAWANDVDFGLAASVWTSDVGRAMRMSKRLQFGTVWVNDHIPIVSEMPHGGFKQSGYGKDMSVYALEHYTELKHVMIKF</sequence>
<dbReference type="InterPro" id="IPR016163">
    <property type="entry name" value="Ald_DH_C"/>
</dbReference>
<dbReference type="PANTHER" id="PTHR11699">
    <property type="entry name" value="ALDEHYDE DEHYDROGENASE-RELATED"/>
    <property type="match status" value="1"/>
</dbReference>
<dbReference type="SUPFAM" id="SSF53720">
    <property type="entry name" value="ALDH-like"/>
    <property type="match status" value="1"/>
</dbReference>
<dbReference type="InterPro" id="IPR016162">
    <property type="entry name" value="Ald_DH_N"/>
</dbReference>
<evidence type="ECO:0000256" key="3">
    <source>
        <dbReference type="ARBA" id="ARBA00023002"/>
    </source>
</evidence>
<reference evidence="6" key="1">
    <citation type="submission" date="2020-05" db="EMBL/GenBank/DDBJ databases">
        <authorList>
            <person name="Chiriac C."/>
            <person name="Salcher M."/>
            <person name="Ghai R."/>
            <person name="Kavagutti S V."/>
        </authorList>
    </citation>
    <scope>NUCLEOTIDE SEQUENCE</scope>
</reference>
<dbReference type="InterPro" id="IPR015657">
    <property type="entry name" value="Aminobutyraldehyde_DH"/>
</dbReference>
<dbReference type="Pfam" id="PF00171">
    <property type="entry name" value="Aldedh"/>
    <property type="match status" value="1"/>
</dbReference>
<evidence type="ECO:0000259" key="5">
    <source>
        <dbReference type="Pfam" id="PF00171"/>
    </source>
</evidence>
<evidence type="ECO:0000256" key="1">
    <source>
        <dbReference type="ARBA" id="ARBA00009986"/>
    </source>
</evidence>
<dbReference type="PROSITE" id="PS00687">
    <property type="entry name" value="ALDEHYDE_DEHYDR_GLU"/>
    <property type="match status" value="1"/>
</dbReference>
<dbReference type="Gene3D" id="3.40.309.10">
    <property type="entry name" value="Aldehyde Dehydrogenase, Chain A, domain 2"/>
    <property type="match status" value="1"/>
</dbReference>
<accession>A0A6J6QUM1</accession>
<organism evidence="6">
    <name type="scientific">freshwater metagenome</name>
    <dbReference type="NCBI Taxonomy" id="449393"/>
    <lineage>
        <taxon>unclassified sequences</taxon>
        <taxon>metagenomes</taxon>
        <taxon>ecological metagenomes</taxon>
    </lineage>
</organism>
<keyword evidence="2" id="KW-0058">Aromatic hydrocarbons catabolism</keyword>
<dbReference type="FunFam" id="3.40.605.10:FF:000007">
    <property type="entry name" value="NAD/NADP-dependent betaine aldehyde dehydrogenase"/>
    <property type="match status" value="1"/>
</dbReference>
<comment type="pathway">
    <text evidence="4">Aromatic compound metabolism; naphthalene degradation.</text>
</comment>
<evidence type="ECO:0000313" key="6">
    <source>
        <dbReference type="EMBL" id="CAB4715460.1"/>
    </source>
</evidence>
<dbReference type="FunFam" id="3.40.309.10:FF:000010">
    <property type="entry name" value="Gamma-aminobutyraldehyde dehydrogenase"/>
    <property type="match status" value="1"/>
</dbReference>
<dbReference type="CDD" id="cd07092">
    <property type="entry name" value="ALDH_ABALDH-YdcW"/>
    <property type="match status" value="1"/>
</dbReference>
<proteinExistence type="inferred from homology"/>
<dbReference type="NCBIfam" id="NF010000">
    <property type="entry name" value="PRK13473.1"/>
    <property type="match status" value="1"/>
</dbReference>
<dbReference type="InterPro" id="IPR015590">
    <property type="entry name" value="Aldehyde_DH_dom"/>
</dbReference>
<dbReference type="InterPro" id="IPR016161">
    <property type="entry name" value="Ald_DH/histidinol_DH"/>
</dbReference>
<dbReference type="EMBL" id="CAEZXS010000267">
    <property type="protein sequence ID" value="CAB4715460.1"/>
    <property type="molecule type" value="Genomic_DNA"/>
</dbReference>
<evidence type="ECO:0000256" key="4">
    <source>
        <dbReference type="ARBA" id="ARBA00035632"/>
    </source>
</evidence>
<dbReference type="Gene3D" id="3.40.605.10">
    <property type="entry name" value="Aldehyde Dehydrogenase, Chain A, domain 1"/>
    <property type="match status" value="1"/>
</dbReference>
<dbReference type="AlphaFoldDB" id="A0A6J6QUM1"/>
<keyword evidence="3" id="KW-0560">Oxidoreductase</keyword>
<comment type="similarity">
    <text evidence="1">Belongs to the aldehyde dehydrogenase family.</text>
</comment>
<gene>
    <name evidence="6" type="ORF">UFOPK2582_01644</name>
</gene>